<sequence length="2129" mass="226340">MGLFDALEGGKEVVGGLIDGATELLGGGLRAVGLDSIATNVEDFGDDVANSLGAMPDEKNLDETKDPRELILGDPAGITSLAEKFTGFAGNFVTAGEGLRAISVDDWSGDGGQEFADAIGRQVPPWFAAGDAAAKAAAALTGWAGVVTFAQQKAAEAVRIWEEGERKRDEWVTKANIYNDELDDYKNDRRDTPPTHPGPDPWPGYKAEAERVLKVGRDHRNSSAPGVKAELSGAANMAPPMPSAFDQARMTATDVGTAAVTGFNHFEAGLIGSVTEVVRGLNTMLPQNPYNVANPHNYMRNSATMVAGIVHQVAHPDEFVRNFAGSGWSTDPSQALGNVIGNTAMMIAPGPKGGGMLTGFMKAGRNIPSTPPTPHISPTSDRPDAPPATPQPPPAPHGSSPNTPGASPSADLPGRQGPDLGVDHNAPPVPRADGPAPEAPSAASPSPAGSPNLALTPDAGTPSPGAVDTPPSGGAPEPPAPRPDAASPDQPVAGGPVDGPGPHTPSPETPAPTPNPEPTPSPVSDGPGSTTPGPTDNPSGSRNLGDDDPPGPNRGDTTTPAAAPRGDHSPGQSTPGHNAVDRDGAPNPTHHEPSAPKPDEPVVDRTPTRHDEPIGGHPPKADEPASPTTPHTRPDPDAPGPRPTPASIHPDAPTTRPDVVETPTRTPEHTDTSATGPVGPVAGHHPVSTPHATPDPAQSKPAPTSAGPGAPARADAPTTPPRAPDHTPDRTPPARTTPESTTPRDLDRGRPVPSNTHHVPEPTARNTPDTTPNPPRTGPDDRPIPPTVIPDRPFTPERPSPASPRPASPDAPSSPRNPAPGNRPDGDNPDVDNSAPDNDTGEPIDPAHPERTDAGSTERADTSEGNEAPEQCRSNGEPVNVATGEYFLPLTDVDLPGVLPLRLTHRHRSRYRWGQWLGPTTPSTFDARAIVSDDLVTIVDGDGTMTNFPKPQADSVSRSVNDTDWELRATATDGFQLTHVRTLVSWFFIPIPELNGVDVTAGSIAVSAMTDRHHNRIRFVFDEHGRPSAVEHSAGYRIDVQCDGARILGYRLVAGVAGVPVDQQLCTFTYHRGHLAASTNAVGATTRFGYDEAGRMTWWRDSIGMEYWNRYDDLGRVTIQSGMNGVWSGRFDYQLRMAGPGSMTTYTDAVGATTLYGIDADNRVRQEIDARGRISRTDYNDSRQPMVLTGADGLSTRLHYNAFGDVERIVGPDGAATEVSYAGPGRPDRIVEPGPVTTRIAYTDSGSPLTVTDNAGAVTSYTYDEHGALTSLTDPDGVMVRYRNNAAGLPTEIIDMLGHTTRIRYDAFGRPVEVVDAEGARTTVGYDAMGNRTSLIAPDGGQSRWEYDGEGNCVAYVDPVGATTRWEYGHYDLPVARIDADGSRTTFTYDTARRLVAVTNPDGLVWSYSYNADGSLQYETDFNNATTTYTYDAGGRLATRTNAAGQTVAFEYDAAGRVVAERSSDPLNPDFDGEVNEYSYDVAGRPESVVGAFGRWHSTYTAAGMPLLTGVNDGSADWVIESGWTGAGRSASVTTPTAVHTRYGYDPRGVLDFISTAGRTCDITTDASGREQRRRFEGTAIDSSWDPVGRLIGRSIATVSANPATLNLGSGGPAGGGSERTVARAEYTYRADGILTASTTTLADRGRTDYQVDVLGRITAAVSPSGTEQLTYDATGNITDYGISGSRSETRPPGAQDSGQPPPPGQPGASRPPLPEVRGASQSPSPEVRGGSQPPFPEVRGASRASKGPRWRYSGTLLVDDGRTSYRYDPAGRLTSMSRRRLSRKPDVWHYVWDAHDSLRSVATPDGTTWTYTYDHFGRRLSKTNTATGAVTRFHWHGEQMVEQTESTPVRRHAERSGGLWARTWTFAPHTFTPLAQTQSTESISPSDIEIGSNSPDGEMSFNLGAPESMLPKPREWSQPEFDREFFAIVTDQIATPTALVDPRTGKVEGHVARTLYGEGTWVGSATPWAFPGQYVDSESGLHYNRHRYFHPGTGRFASPDPLGLAPAPNPHAYPGNPKVWADPLGLSPTAGCGDDGVQSRGTTGRTEPHNLTEKLAMEEAMSNPAAGFELPIRMGDPRWPASDGWRKYSQSVAEIQIHYVYNPMTGIADDFKFKSDPWPGSPYFKRPD</sequence>
<feature type="domain" description="Teneurin-like YD-shell" evidence="5">
    <location>
        <begin position="1302"/>
        <end position="1460"/>
    </location>
</feature>
<feature type="domain" description="DUF6531" evidence="3">
    <location>
        <begin position="876"/>
        <end position="948"/>
    </location>
</feature>
<evidence type="ECO:0000259" key="4">
    <source>
        <dbReference type="Pfam" id="PF21725"/>
    </source>
</evidence>
<reference evidence="6" key="1">
    <citation type="journal article" date="2022" name="Data Brief">
        <title>Draft genome sequence data of Gordonia hongkongensis strain EUFUS-Z928 isolated from the octocoral Eunicea fusca.</title>
        <authorList>
            <person name="Sanchez-Suarez J."/>
            <person name="Diaz L."/>
            <person name="Melo-Bolivar J."/>
            <person name="Villamil L."/>
        </authorList>
    </citation>
    <scope>NUCLEOTIDE SEQUENCE</scope>
    <source>
        <strain evidence="6">EUFUS-Z928</strain>
    </source>
</reference>
<dbReference type="PANTHER" id="PTHR32305:SF15">
    <property type="entry name" value="PROTEIN RHSA-RELATED"/>
    <property type="match status" value="1"/>
</dbReference>
<feature type="compositionally biased region" description="Basic and acidic residues" evidence="2">
    <location>
        <begin position="845"/>
        <end position="862"/>
    </location>
</feature>
<feature type="region of interest" description="Disordered" evidence="2">
    <location>
        <begin position="1670"/>
        <end position="1749"/>
    </location>
</feature>
<evidence type="ECO:0000313" key="7">
    <source>
        <dbReference type="Proteomes" id="UP001152308"/>
    </source>
</evidence>
<evidence type="ECO:0000256" key="2">
    <source>
        <dbReference type="SAM" id="MobiDB-lite"/>
    </source>
</evidence>
<dbReference type="InterPro" id="IPR045351">
    <property type="entry name" value="DUF6531"/>
</dbReference>
<feature type="domain" description="Putative T7SS secretion signal" evidence="4">
    <location>
        <begin position="5"/>
        <end position="242"/>
    </location>
</feature>
<dbReference type="PANTHER" id="PTHR32305">
    <property type="match status" value="1"/>
</dbReference>
<feature type="compositionally biased region" description="Pro residues" evidence="2">
    <location>
        <begin position="385"/>
        <end position="396"/>
    </location>
</feature>
<comment type="caution">
    <text evidence="6">The sequence shown here is derived from an EMBL/GenBank/DDBJ whole genome shotgun (WGS) entry which is preliminary data.</text>
</comment>
<dbReference type="NCBIfam" id="TIGR01643">
    <property type="entry name" value="YD_repeat_2x"/>
    <property type="match status" value="9"/>
</dbReference>
<dbReference type="Gene3D" id="2.180.10.10">
    <property type="entry name" value="RHS repeat-associated core"/>
    <property type="match status" value="2"/>
</dbReference>
<dbReference type="InterPro" id="IPR049082">
    <property type="entry name" value="T7SS_signal"/>
</dbReference>
<feature type="compositionally biased region" description="Low complexity" evidence="2">
    <location>
        <begin position="701"/>
        <end position="717"/>
    </location>
</feature>
<feature type="compositionally biased region" description="Pro residues" evidence="2">
    <location>
        <begin position="502"/>
        <end position="521"/>
    </location>
</feature>
<reference evidence="6" key="2">
    <citation type="submission" date="2022-01" db="EMBL/GenBank/DDBJ databases">
        <authorList>
            <person name="Sanchez-Suarez J."/>
            <person name="Villamil L."/>
            <person name="Diaz L.E."/>
        </authorList>
    </citation>
    <scope>NUCLEOTIDE SEQUENCE</scope>
    <source>
        <strain evidence="6">EUFUS-Z928</strain>
    </source>
</reference>
<dbReference type="EMBL" id="JAKJLQ010000027">
    <property type="protein sequence ID" value="MDF6103659.1"/>
    <property type="molecule type" value="Genomic_DNA"/>
</dbReference>
<dbReference type="InterPro" id="IPR050708">
    <property type="entry name" value="T6SS_VgrG/RHS"/>
</dbReference>
<dbReference type="Pfam" id="PF20148">
    <property type="entry name" value="DUF6531"/>
    <property type="match status" value="1"/>
</dbReference>
<gene>
    <name evidence="6" type="ORF">L2299_21700</name>
</gene>
<dbReference type="SUPFAM" id="SSF69304">
    <property type="entry name" value="Tricorn protease N-terminal domain"/>
    <property type="match status" value="1"/>
</dbReference>
<dbReference type="PRINTS" id="PR00394">
    <property type="entry name" value="RHSPROTEIN"/>
</dbReference>
<dbReference type="InterPro" id="IPR006530">
    <property type="entry name" value="YD"/>
</dbReference>
<evidence type="ECO:0000256" key="1">
    <source>
        <dbReference type="ARBA" id="ARBA00022737"/>
    </source>
</evidence>
<accession>A0ABT6C3K9</accession>
<feature type="compositionally biased region" description="Low complexity" evidence="2">
    <location>
        <begin position="483"/>
        <end position="495"/>
    </location>
</feature>
<evidence type="ECO:0000259" key="5">
    <source>
        <dbReference type="Pfam" id="PF25023"/>
    </source>
</evidence>
<keyword evidence="1" id="KW-0677">Repeat</keyword>
<feature type="region of interest" description="Disordered" evidence="2">
    <location>
        <begin position="184"/>
        <end position="205"/>
    </location>
</feature>
<dbReference type="InterPro" id="IPR056823">
    <property type="entry name" value="TEN-like_YD-shell"/>
</dbReference>
<dbReference type="Pfam" id="PF05593">
    <property type="entry name" value="RHS_repeat"/>
    <property type="match status" value="3"/>
</dbReference>
<dbReference type="NCBIfam" id="TIGR03696">
    <property type="entry name" value="Rhs_assc_core"/>
    <property type="match status" value="1"/>
</dbReference>
<feature type="compositionally biased region" description="Pro residues" evidence="2">
    <location>
        <begin position="796"/>
        <end position="809"/>
    </location>
</feature>
<feature type="compositionally biased region" description="Polar residues" evidence="2">
    <location>
        <begin position="527"/>
        <end position="542"/>
    </location>
</feature>
<feature type="compositionally biased region" description="Pro residues" evidence="2">
    <location>
        <begin position="1700"/>
        <end position="1715"/>
    </location>
</feature>
<evidence type="ECO:0000313" key="6">
    <source>
        <dbReference type="EMBL" id="MDF6103659.1"/>
    </source>
</evidence>
<dbReference type="RefSeq" id="WP_277244630.1">
    <property type="nucleotide sequence ID" value="NZ_JAKJLQ010000027.1"/>
</dbReference>
<dbReference type="Pfam" id="PF21725">
    <property type="entry name" value="T7SS_signal"/>
    <property type="match status" value="1"/>
</dbReference>
<feature type="compositionally biased region" description="Low complexity" evidence="2">
    <location>
        <begin position="810"/>
        <end position="820"/>
    </location>
</feature>
<dbReference type="InterPro" id="IPR031325">
    <property type="entry name" value="RHS_repeat"/>
</dbReference>
<dbReference type="Pfam" id="PF25023">
    <property type="entry name" value="TEN_YD-shell"/>
    <property type="match status" value="1"/>
</dbReference>
<evidence type="ECO:0000259" key="3">
    <source>
        <dbReference type="Pfam" id="PF20148"/>
    </source>
</evidence>
<keyword evidence="7" id="KW-1185">Reference proteome</keyword>
<dbReference type="InterPro" id="IPR022385">
    <property type="entry name" value="Rhs_assc_core"/>
</dbReference>
<feature type="region of interest" description="Disordered" evidence="2">
    <location>
        <begin position="356"/>
        <end position="878"/>
    </location>
</feature>
<name>A0ABT6C3K9_9ACTN</name>
<protein>
    <submittedName>
        <fullName evidence="6">DUF6531 domain-containing protein</fullName>
    </submittedName>
</protein>
<feature type="compositionally biased region" description="Basic and acidic residues" evidence="2">
    <location>
        <begin position="579"/>
        <end position="623"/>
    </location>
</feature>
<feature type="compositionally biased region" description="Low complexity" evidence="2">
    <location>
        <begin position="432"/>
        <end position="451"/>
    </location>
</feature>
<dbReference type="Proteomes" id="UP001152308">
    <property type="component" value="Unassembled WGS sequence"/>
</dbReference>
<proteinExistence type="predicted"/>
<feature type="compositionally biased region" description="Basic and acidic residues" evidence="2">
    <location>
        <begin position="184"/>
        <end position="193"/>
    </location>
</feature>
<organism evidence="6 7">
    <name type="scientific">Gordonia hongkongensis</name>
    <dbReference type="NCBI Taxonomy" id="1701090"/>
    <lineage>
        <taxon>Bacteria</taxon>
        <taxon>Bacillati</taxon>
        <taxon>Actinomycetota</taxon>
        <taxon>Actinomycetes</taxon>
        <taxon>Mycobacteriales</taxon>
        <taxon>Gordoniaceae</taxon>
        <taxon>Gordonia</taxon>
    </lineage>
</organism>